<comment type="caution">
    <text evidence="2">The sequence shown here is derived from an EMBL/GenBank/DDBJ whole genome shotgun (WGS) entry which is preliminary data.</text>
</comment>
<feature type="transmembrane region" description="Helical" evidence="1">
    <location>
        <begin position="12"/>
        <end position="31"/>
    </location>
</feature>
<gene>
    <name evidence="2" type="ORF">H6G97_47420</name>
</gene>
<dbReference type="Proteomes" id="UP000623440">
    <property type="component" value="Unassembled WGS sequence"/>
</dbReference>
<keyword evidence="1" id="KW-0472">Membrane</keyword>
<evidence type="ECO:0000313" key="3">
    <source>
        <dbReference type="Proteomes" id="UP000623440"/>
    </source>
</evidence>
<keyword evidence="1" id="KW-1133">Transmembrane helix</keyword>
<keyword evidence="1" id="KW-0812">Transmembrane</keyword>
<evidence type="ECO:0000313" key="2">
    <source>
        <dbReference type="EMBL" id="MBD2536503.1"/>
    </source>
</evidence>
<proteinExistence type="predicted"/>
<reference evidence="2 3" key="1">
    <citation type="journal article" date="2020" name="ISME J.">
        <title>Comparative genomics reveals insights into cyanobacterial evolution and habitat adaptation.</title>
        <authorList>
            <person name="Chen M.Y."/>
            <person name="Teng W.K."/>
            <person name="Zhao L."/>
            <person name="Hu C.X."/>
            <person name="Zhou Y.K."/>
            <person name="Han B.P."/>
            <person name="Song L.R."/>
            <person name="Shu W.S."/>
        </authorList>
    </citation>
    <scope>NUCLEOTIDE SEQUENCE [LARGE SCALE GENOMIC DNA]</scope>
    <source>
        <strain evidence="2 3">FACHB-838</strain>
    </source>
</reference>
<dbReference type="EMBL" id="JACJSI010000473">
    <property type="protein sequence ID" value="MBD2536503.1"/>
    <property type="molecule type" value="Genomic_DNA"/>
</dbReference>
<name>A0ABR8E778_9NOSO</name>
<sequence length="90" mass="10271">MDDLSKRDSSKNYTGILLAYLAPSGQLGYIYTKMSTVALWLCDKRTTEIMDDFFELEQSGLTCVKPRADESFIPVLIQQFVGKNNHYLLL</sequence>
<accession>A0ABR8E778</accession>
<organism evidence="2 3">
    <name type="scientific">Nostoc flagelliforme FACHB-838</name>
    <dbReference type="NCBI Taxonomy" id="2692904"/>
    <lineage>
        <taxon>Bacteria</taxon>
        <taxon>Bacillati</taxon>
        <taxon>Cyanobacteriota</taxon>
        <taxon>Cyanophyceae</taxon>
        <taxon>Nostocales</taxon>
        <taxon>Nostocaceae</taxon>
        <taxon>Nostoc</taxon>
    </lineage>
</organism>
<protein>
    <submittedName>
        <fullName evidence="2">Uncharacterized protein</fullName>
    </submittedName>
</protein>
<dbReference type="RefSeq" id="WP_190947216.1">
    <property type="nucleotide sequence ID" value="NZ_JACJSI010000473.1"/>
</dbReference>
<keyword evidence="3" id="KW-1185">Reference proteome</keyword>
<evidence type="ECO:0000256" key="1">
    <source>
        <dbReference type="SAM" id="Phobius"/>
    </source>
</evidence>